<name>A0A2S4VRK4_9BASI</name>
<organism evidence="2 3">
    <name type="scientific">Puccinia striiformis</name>
    <dbReference type="NCBI Taxonomy" id="27350"/>
    <lineage>
        <taxon>Eukaryota</taxon>
        <taxon>Fungi</taxon>
        <taxon>Dikarya</taxon>
        <taxon>Basidiomycota</taxon>
        <taxon>Pucciniomycotina</taxon>
        <taxon>Pucciniomycetes</taxon>
        <taxon>Pucciniales</taxon>
        <taxon>Pucciniaceae</taxon>
        <taxon>Puccinia</taxon>
    </lineage>
</organism>
<feature type="domain" description="Tet-like 2OG-Fe(II) oxygenase" evidence="1">
    <location>
        <begin position="70"/>
        <end position="156"/>
    </location>
</feature>
<dbReference type="Proteomes" id="UP000239156">
    <property type="component" value="Unassembled WGS sequence"/>
</dbReference>
<comment type="caution">
    <text evidence="2">The sequence shown here is derived from an EMBL/GenBank/DDBJ whole genome shotgun (WGS) entry which is preliminary data.</text>
</comment>
<proteinExistence type="predicted"/>
<evidence type="ECO:0000259" key="1">
    <source>
        <dbReference type="Pfam" id="PF20515"/>
    </source>
</evidence>
<accession>A0A2S4VRK4</accession>
<gene>
    <name evidence="2" type="ORF">PSTT_04735</name>
</gene>
<dbReference type="VEuPathDB" id="FungiDB:PSTT_04735"/>
<keyword evidence="3" id="KW-1185">Reference proteome</keyword>
<dbReference type="Pfam" id="PF20515">
    <property type="entry name" value="2OG-FeII_Oxy_6"/>
    <property type="match status" value="1"/>
</dbReference>
<evidence type="ECO:0000313" key="2">
    <source>
        <dbReference type="EMBL" id="POW12167.1"/>
    </source>
</evidence>
<dbReference type="EMBL" id="PKSL01000033">
    <property type="protein sequence ID" value="POW12167.1"/>
    <property type="molecule type" value="Genomic_DNA"/>
</dbReference>
<dbReference type="InterPro" id="IPR046798">
    <property type="entry name" value="2OG-FeII_Oxy_6"/>
</dbReference>
<protein>
    <recommendedName>
        <fullName evidence="1">Tet-like 2OG-Fe(II) oxygenase domain-containing protein</fullName>
    </recommendedName>
</protein>
<dbReference type="AlphaFoldDB" id="A0A2S4VRK4"/>
<reference evidence="2" key="1">
    <citation type="submission" date="2017-12" db="EMBL/GenBank/DDBJ databases">
        <title>Gene loss provides genomic basis for host adaptation in cereal stripe rust fungi.</title>
        <authorList>
            <person name="Xia C."/>
        </authorList>
    </citation>
    <scope>NUCLEOTIDE SEQUENCE [LARGE SCALE GENOMIC DNA]</scope>
    <source>
        <strain evidence="2">93-210</strain>
    </source>
</reference>
<sequence>MFTTDFIAYADSSRKKVVAVVKFHAFSKMDKSLKDRFQHLSHHPVAQSKFQNPNESNAHTYAGKMFSLDGFTCHLSFTWDNFANKSHTDNDASSWTFVTWLPMDKKNENLIKTPLDVCGGEFVLPKLGFGIDFSGFKGVVECVWKATTWAHLTLPSSSPAESVHTQCGYSCQLPEKLETLCRR</sequence>
<evidence type="ECO:0000313" key="3">
    <source>
        <dbReference type="Proteomes" id="UP000239156"/>
    </source>
</evidence>